<dbReference type="Gene3D" id="2.60.120.1440">
    <property type="match status" value="1"/>
</dbReference>
<dbReference type="Pfam" id="PF04773">
    <property type="entry name" value="FecR"/>
    <property type="match status" value="1"/>
</dbReference>
<dbReference type="EMBL" id="CAADIG010000013">
    <property type="protein sequence ID" value="VFR42437.1"/>
    <property type="molecule type" value="Genomic_DNA"/>
</dbReference>
<evidence type="ECO:0000313" key="4">
    <source>
        <dbReference type="EMBL" id="VFR68505.1"/>
    </source>
</evidence>
<keyword evidence="4" id="KW-0812">Transmembrane</keyword>
<sequence length="421" mass="45497">MRCVGRFCGGGAVFPFSCVYIHKMSRFPQSPGETSPASFDEAADARELEEFFRQQDPVDIAAVDWHTRQENGLSEAEQAEFQQWLAASPIHAAAFENLNEGLAAMRAIPVAEVAARTAQTSRLEAPPRMAPLSVANAGSGRSAAAKAPRAGWQQGNRASRWLPWNWSGPRQGVVAFCCVALLAVGVGWHQWTQQLTFSHHFAVERGQRQTVTLPDGSEMAIDADTRAQVTLFRDHREVRIAEGAVMFSVAPDSEKPFQVLAGPARVTVVGTRFSVRYRNTGVDAGAVKVAVEEGHVRVAGSDEVKADSQTGNETDLTAGQGVTIAIDGGVASVVAVAPNTVGLWRKGLVRFENSRLGDALVELERYGSTGLYIRDPAVAAMPLGGSFRIDRPAEFARMLPEILPVQLLRRGDGRTEIANRP</sequence>
<dbReference type="PANTHER" id="PTHR30273">
    <property type="entry name" value="PERIPLASMIC SIGNAL SENSOR AND SIGMA FACTOR ACTIVATOR FECR-RELATED"/>
    <property type="match status" value="1"/>
</dbReference>
<dbReference type="EMBL" id="CAADID010000017">
    <property type="protein sequence ID" value="VFR68505.1"/>
    <property type="molecule type" value="Genomic_DNA"/>
</dbReference>
<dbReference type="GO" id="GO:0016989">
    <property type="term" value="F:sigma factor antagonist activity"/>
    <property type="evidence" value="ECO:0007669"/>
    <property type="project" value="TreeGrafter"/>
</dbReference>
<dbReference type="Pfam" id="PF16220">
    <property type="entry name" value="DUF4880"/>
    <property type="match status" value="1"/>
</dbReference>
<feature type="domain" description="FecR N-terminal" evidence="2">
    <location>
        <begin position="61"/>
        <end position="97"/>
    </location>
</feature>
<name>A0A484T4G4_9ZZZZ</name>
<reference evidence="4" key="1">
    <citation type="submission" date="2019-03" db="EMBL/GenBank/DDBJ databases">
        <authorList>
            <person name="Danneels B."/>
        </authorList>
    </citation>
    <scope>NUCLEOTIDE SEQUENCE</scope>
</reference>
<protein>
    <submittedName>
        <fullName evidence="4">Putative transmembrane sensor</fullName>
    </submittedName>
</protein>
<evidence type="ECO:0000259" key="1">
    <source>
        <dbReference type="Pfam" id="PF04773"/>
    </source>
</evidence>
<organism evidence="4">
    <name type="scientific">plant metagenome</name>
    <dbReference type="NCBI Taxonomy" id="1297885"/>
    <lineage>
        <taxon>unclassified sequences</taxon>
        <taxon>metagenomes</taxon>
        <taxon>organismal metagenomes</taxon>
    </lineage>
</organism>
<dbReference type="AlphaFoldDB" id="A0A484T4G4"/>
<dbReference type="InterPro" id="IPR006860">
    <property type="entry name" value="FecR"/>
</dbReference>
<accession>A0A484T4G4</accession>
<dbReference type="InterPro" id="IPR032623">
    <property type="entry name" value="FecR_N"/>
</dbReference>
<feature type="domain" description="FecR protein" evidence="1">
    <location>
        <begin position="203"/>
        <end position="297"/>
    </location>
</feature>
<gene>
    <name evidence="3" type="ORF">ANT2_3640</name>
    <name evidence="4" type="ORF">ANT3_3642</name>
</gene>
<keyword evidence="4" id="KW-0472">Membrane</keyword>
<evidence type="ECO:0000259" key="2">
    <source>
        <dbReference type="Pfam" id="PF16220"/>
    </source>
</evidence>
<proteinExistence type="predicted"/>
<evidence type="ECO:0000313" key="3">
    <source>
        <dbReference type="EMBL" id="VFR42437.1"/>
    </source>
</evidence>
<dbReference type="InterPro" id="IPR012373">
    <property type="entry name" value="Ferrdict_sens_TM"/>
</dbReference>
<dbReference type="PANTHER" id="PTHR30273:SF2">
    <property type="entry name" value="PROTEIN FECR"/>
    <property type="match status" value="1"/>
</dbReference>